<feature type="chain" id="PRO_5037349962" evidence="2">
    <location>
        <begin position="22"/>
        <end position="323"/>
    </location>
</feature>
<dbReference type="EMBL" id="JAHXRI010000001">
    <property type="protein sequence ID" value="MBZ1349077.1"/>
    <property type="molecule type" value="Genomic_DNA"/>
</dbReference>
<dbReference type="InterPro" id="IPR042100">
    <property type="entry name" value="Bug_dom1"/>
</dbReference>
<accession>A0A953N7L3</accession>
<dbReference type="PANTHER" id="PTHR42928:SF5">
    <property type="entry name" value="BLR1237 PROTEIN"/>
    <property type="match status" value="1"/>
</dbReference>
<dbReference type="RefSeq" id="WP_259659500.1">
    <property type="nucleotide sequence ID" value="NZ_JAHXRI010000001.1"/>
</dbReference>
<name>A0A953N7L3_9BURK</name>
<sequence>MKRFLAIVSLCLLPFCGIAQDAANYPNRPIRLIVPVAAGGNVDIVARSIAEPLSKALGQQVIVENRPGASSLLGTNLVAKAPADGYTLLAHSTTFVTASILVKNAGYDPMKDFAPITLTCQIPMVLVVNPEKVKVRTLKEFIALAQTQPNSMAYASSGNGSTGHIAAELFSDAAKVSYLHVPYKGNAQSMVDLLGGQIPFMFDQVSTSAKYVKDGKLVALGVTSKTRSPILPDVPTLDESGLKGFNDSTFNGIFAPAGTPPAIINKLHAEISKILTSQEIQKRFIALGIEMAPSPTPAAFGQYIQSQINAYQDLVRKANIKAD</sequence>
<dbReference type="SUPFAM" id="SSF53850">
    <property type="entry name" value="Periplasmic binding protein-like II"/>
    <property type="match status" value="1"/>
</dbReference>
<evidence type="ECO:0000313" key="4">
    <source>
        <dbReference type="Proteomes" id="UP000739565"/>
    </source>
</evidence>
<protein>
    <submittedName>
        <fullName evidence="3">Tripartite tricarboxylate transporter substrate binding protein</fullName>
    </submittedName>
</protein>
<keyword evidence="2" id="KW-0732">Signal</keyword>
<dbReference type="AlphaFoldDB" id="A0A953N7L3"/>
<dbReference type="PANTHER" id="PTHR42928">
    <property type="entry name" value="TRICARBOXYLATE-BINDING PROTEIN"/>
    <property type="match status" value="1"/>
</dbReference>
<dbReference type="Gene3D" id="3.40.190.150">
    <property type="entry name" value="Bordetella uptake gene, domain 1"/>
    <property type="match status" value="1"/>
</dbReference>
<evidence type="ECO:0000256" key="2">
    <source>
        <dbReference type="SAM" id="SignalP"/>
    </source>
</evidence>
<proteinExistence type="inferred from homology"/>
<dbReference type="Proteomes" id="UP000739565">
    <property type="component" value="Unassembled WGS sequence"/>
</dbReference>
<dbReference type="Gene3D" id="3.40.190.10">
    <property type="entry name" value="Periplasmic binding protein-like II"/>
    <property type="match status" value="1"/>
</dbReference>
<evidence type="ECO:0000256" key="1">
    <source>
        <dbReference type="ARBA" id="ARBA00006987"/>
    </source>
</evidence>
<reference evidence="3" key="1">
    <citation type="submission" date="2021-07" db="EMBL/GenBank/DDBJ databases">
        <title>New genus and species of the family Alcaligenaceae.</title>
        <authorList>
            <person name="Hahn M.W."/>
        </authorList>
    </citation>
    <scope>NUCLEOTIDE SEQUENCE</scope>
    <source>
        <strain evidence="3">LF4-65</strain>
    </source>
</reference>
<dbReference type="PIRSF" id="PIRSF017082">
    <property type="entry name" value="YflP"/>
    <property type="match status" value="1"/>
</dbReference>
<keyword evidence="4" id="KW-1185">Reference proteome</keyword>
<dbReference type="Pfam" id="PF03401">
    <property type="entry name" value="TctC"/>
    <property type="match status" value="1"/>
</dbReference>
<gene>
    <name evidence="3" type="ORF">KZZ10_00315</name>
</gene>
<comment type="similarity">
    <text evidence="1">Belongs to the UPF0065 (bug) family.</text>
</comment>
<organism evidence="3 4">
    <name type="scientific">Zwartia hollandica</name>
    <dbReference type="NCBI Taxonomy" id="324606"/>
    <lineage>
        <taxon>Bacteria</taxon>
        <taxon>Pseudomonadati</taxon>
        <taxon>Pseudomonadota</taxon>
        <taxon>Betaproteobacteria</taxon>
        <taxon>Burkholderiales</taxon>
        <taxon>Alcaligenaceae</taxon>
        <taxon>Zwartia</taxon>
    </lineage>
</organism>
<evidence type="ECO:0000313" key="3">
    <source>
        <dbReference type="EMBL" id="MBZ1349077.1"/>
    </source>
</evidence>
<dbReference type="InterPro" id="IPR005064">
    <property type="entry name" value="BUG"/>
</dbReference>
<dbReference type="CDD" id="cd13578">
    <property type="entry name" value="PBP2_Bug27"/>
    <property type="match status" value="1"/>
</dbReference>
<comment type="caution">
    <text evidence="3">The sequence shown here is derived from an EMBL/GenBank/DDBJ whole genome shotgun (WGS) entry which is preliminary data.</text>
</comment>
<feature type="signal peptide" evidence="2">
    <location>
        <begin position="1"/>
        <end position="21"/>
    </location>
</feature>